<evidence type="ECO:0000256" key="2">
    <source>
        <dbReference type="ARBA" id="ARBA00022729"/>
    </source>
</evidence>
<dbReference type="Gene3D" id="3.40.720.10">
    <property type="entry name" value="Alkaline Phosphatase, subunit A"/>
    <property type="match status" value="1"/>
</dbReference>
<name>A0ABM7VA57_9BACT</name>
<protein>
    <submittedName>
        <fullName evidence="7">Sulfatase</fullName>
    </submittedName>
</protein>
<evidence type="ECO:0000256" key="3">
    <source>
        <dbReference type="ARBA" id="ARBA00022801"/>
    </source>
</evidence>
<dbReference type="InterPro" id="IPR000917">
    <property type="entry name" value="Sulfatase_N"/>
</dbReference>
<accession>A0ABM7VA57</accession>
<feature type="domain" description="Sulfatase N-terminal" evidence="6">
    <location>
        <begin position="31"/>
        <end position="368"/>
    </location>
</feature>
<dbReference type="SUPFAM" id="SSF53649">
    <property type="entry name" value="Alkaline phosphatase-like"/>
    <property type="match status" value="1"/>
</dbReference>
<dbReference type="InterPro" id="IPR017850">
    <property type="entry name" value="Alkaline_phosphatase_core_sf"/>
</dbReference>
<evidence type="ECO:0000259" key="6">
    <source>
        <dbReference type="Pfam" id="PF00884"/>
    </source>
</evidence>
<reference evidence="7 8" key="1">
    <citation type="submission" date="2021-12" db="EMBL/GenBank/DDBJ databases">
        <title>Genome sequencing of bacteria with rrn-lacking chromosome and rrn-plasmid.</title>
        <authorList>
            <person name="Anda M."/>
            <person name="Iwasaki W."/>
        </authorList>
    </citation>
    <scope>NUCLEOTIDE SEQUENCE [LARGE SCALE GENOMIC DNA]</scope>
    <source>
        <strain evidence="7 8">NBRC 101262</strain>
    </source>
</reference>
<dbReference type="Proteomes" id="UP001354989">
    <property type="component" value="Chromosome"/>
</dbReference>
<dbReference type="RefSeq" id="WP_338397363.1">
    <property type="nucleotide sequence ID" value="NZ_AP025292.1"/>
</dbReference>
<dbReference type="PROSITE" id="PS00149">
    <property type="entry name" value="SULFATASE_2"/>
    <property type="match status" value="1"/>
</dbReference>
<keyword evidence="2 5" id="KW-0732">Signal</keyword>
<dbReference type="CDD" id="cd16031">
    <property type="entry name" value="G6S_like"/>
    <property type="match status" value="1"/>
</dbReference>
<feature type="signal peptide" evidence="5">
    <location>
        <begin position="1"/>
        <end position="25"/>
    </location>
</feature>
<dbReference type="Pfam" id="PF00884">
    <property type="entry name" value="Sulfatase"/>
    <property type="match status" value="1"/>
</dbReference>
<comment type="similarity">
    <text evidence="1">Belongs to the sulfatase family.</text>
</comment>
<gene>
    <name evidence="7" type="ORF">PEPS_00860</name>
</gene>
<proteinExistence type="inferred from homology"/>
<keyword evidence="4" id="KW-0325">Glycoprotein</keyword>
<dbReference type="PANTHER" id="PTHR43108:SF6">
    <property type="entry name" value="N-SULPHOGLUCOSAMINE SULPHOHYDROLASE"/>
    <property type="match status" value="1"/>
</dbReference>
<keyword evidence="8" id="KW-1185">Reference proteome</keyword>
<dbReference type="PROSITE" id="PS00523">
    <property type="entry name" value="SULFATASE_1"/>
    <property type="match status" value="1"/>
</dbReference>
<dbReference type="EMBL" id="AP025292">
    <property type="protein sequence ID" value="BDC97805.1"/>
    <property type="molecule type" value="Genomic_DNA"/>
</dbReference>
<evidence type="ECO:0000256" key="1">
    <source>
        <dbReference type="ARBA" id="ARBA00008779"/>
    </source>
</evidence>
<dbReference type="PANTHER" id="PTHR43108">
    <property type="entry name" value="N-ACETYLGLUCOSAMINE-6-SULFATASE FAMILY MEMBER"/>
    <property type="match status" value="1"/>
</dbReference>
<evidence type="ECO:0000256" key="4">
    <source>
        <dbReference type="ARBA" id="ARBA00023180"/>
    </source>
</evidence>
<organism evidence="7 8">
    <name type="scientific">Persicobacter psychrovividus</name>
    <dbReference type="NCBI Taxonomy" id="387638"/>
    <lineage>
        <taxon>Bacteria</taxon>
        <taxon>Pseudomonadati</taxon>
        <taxon>Bacteroidota</taxon>
        <taxon>Cytophagia</taxon>
        <taxon>Cytophagales</taxon>
        <taxon>Persicobacteraceae</taxon>
        <taxon>Persicobacter</taxon>
    </lineage>
</organism>
<feature type="chain" id="PRO_5045706008" evidence="5">
    <location>
        <begin position="26"/>
        <end position="477"/>
    </location>
</feature>
<evidence type="ECO:0000256" key="5">
    <source>
        <dbReference type="SAM" id="SignalP"/>
    </source>
</evidence>
<sequence>MQRPFTVYSLLFFLGWCGSTLPLCAQQDTRPNIIFIITDDQQVGLLGVEGNPTAHTPNIDRIGKEGMLFKNAFVTTPLCSPSRASFFTGNYSSKHLVINNDKIGLDAISHTLNTWPRRLRETGYETAFIGKWHMGLDDSRRPGFDRWMSFKGQGDYVDGVINDEGLRKQTTGYMTDIINDHAVEFLQRAHDKPFAMIVAHKAVHWPIIPAKRHEDLYSDVKFEIPEPPKGDLEGKQVLSSKFERKPVYALENVMPEMPESRRGRSNTPSNIFADEHRCMQSVDDGVGAMLKQLEDMGELDNTLIIYVSDNGMLMGEHGQFNKKRWAYDPVLRIPMLMRYPKLIEAGSTREQMVQNIDVAPTILELAGVEPIEPMQGTSLLPILKNEKAPWRESMLHEYFFEKVVVHVRPWQAVRTEEWKYIHYTEGTFDDELYHLANDPEEIHNLANDKKYKKQLAIMKAELLRLTMKEDVRSGKVR</sequence>
<keyword evidence="3" id="KW-0378">Hydrolase</keyword>
<evidence type="ECO:0000313" key="8">
    <source>
        <dbReference type="Proteomes" id="UP001354989"/>
    </source>
</evidence>
<dbReference type="InterPro" id="IPR024607">
    <property type="entry name" value="Sulfatase_CS"/>
</dbReference>
<evidence type="ECO:0000313" key="7">
    <source>
        <dbReference type="EMBL" id="BDC97805.1"/>
    </source>
</evidence>